<dbReference type="AlphaFoldDB" id="A0AAD1UGI3"/>
<protein>
    <submittedName>
        <fullName evidence="3">Uncharacterized protein</fullName>
    </submittedName>
</protein>
<dbReference type="EMBL" id="CAMPGE010006095">
    <property type="protein sequence ID" value="CAI2364939.1"/>
    <property type="molecule type" value="Genomic_DNA"/>
</dbReference>
<feature type="region of interest" description="Disordered" evidence="2">
    <location>
        <begin position="129"/>
        <end position="165"/>
    </location>
</feature>
<evidence type="ECO:0000256" key="1">
    <source>
        <dbReference type="SAM" id="Coils"/>
    </source>
</evidence>
<reference evidence="3" key="1">
    <citation type="submission" date="2023-07" db="EMBL/GenBank/DDBJ databases">
        <authorList>
            <consortium name="AG Swart"/>
            <person name="Singh M."/>
            <person name="Singh A."/>
            <person name="Seah K."/>
            <person name="Emmerich C."/>
        </authorList>
    </citation>
    <scope>NUCLEOTIDE SEQUENCE</scope>
    <source>
        <strain evidence="3">DP1</strain>
    </source>
</reference>
<sequence length="529" mass="60042">MEATHKLKIGGRPVIQPSYPVIPMHSQEYEKFLKFLAIINKNCEKLDHIGACTKCWQLLDQLLIDAHIKVKHECIPISSLHTEDKFLDIAKKYSKINDDKSLVCLLDLNQIQHLMPKIHKMLEEETKKIEEKKKKKAKRPNNPKNATNTKEPKKAQAIKKSPKERLPKGKCHIEYKDPDNRDLEVEFFKSRTCNMLDSMYKDIENLKQSQRELEHKFDMLVHKLDSNTPSLNVLPLLGQNSLQNIFPKVYSSKQTDFFNFLSRLFADYNRKREQHQKTQQVMIDLDEYEDLEIQKDDEQAKKDPNQFQTVQRESPGQAGQSNEGNQSFVQNVASNERDETGRLRQEDYKQKEATCTSKTLEKKDISENVVSKGNKDIDSSMHQKSGEEESKLQNHKQIDKTSTSSTAVSQTISKQSIHKLPPNPVDNLLRPSSGQIPSATPKPPSFVPLVESIFQGSGSQSLNNLSSTLNMHTSTVPGNNLTLPAPSPPLKLPASALKTLPIQSSNPTFAQEQHPQDPAGNAEVVEVEK</sequence>
<organism evidence="3 4">
    <name type="scientific">Euplotes crassus</name>
    <dbReference type="NCBI Taxonomy" id="5936"/>
    <lineage>
        <taxon>Eukaryota</taxon>
        <taxon>Sar</taxon>
        <taxon>Alveolata</taxon>
        <taxon>Ciliophora</taxon>
        <taxon>Intramacronucleata</taxon>
        <taxon>Spirotrichea</taxon>
        <taxon>Hypotrichia</taxon>
        <taxon>Euplotida</taxon>
        <taxon>Euplotidae</taxon>
        <taxon>Moneuplotes</taxon>
    </lineage>
</organism>
<gene>
    <name evidence="3" type="ORF">ECRASSUSDP1_LOCUS6289</name>
</gene>
<accession>A0AAD1UGI3</accession>
<comment type="caution">
    <text evidence="3">The sequence shown here is derived from an EMBL/GenBank/DDBJ whole genome shotgun (WGS) entry which is preliminary data.</text>
</comment>
<evidence type="ECO:0000256" key="2">
    <source>
        <dbReference type="SAM" id="MobiDB-lite"/>
    </source>
</evidence>
<evidence type="ECO:0000313" key="3">
    <source>
        <dbReference type="EMBL" id="CAI2364939.1"/>
    </source>
</evidence>
<feature type="region of interest" description="Disordered" evidence="2">
    <location>
        <begin position="501"/>
        <end position="529"/>
    </location>
</feature>
<feature type="coiled-coil region" evidence="1">
    <location>
        <begin position="196"/>
        <end position="223"/>
    </location>
</feature>
<dbReference type="Proteomes" id="UP001295684">
    <property type="component" value="Unassembled WGS sequence"/>
</dbReference>
<keyword evidence="1" id="KW-0175">Coiled coil</keyword>
<feature type="compositionally biased region" description="Polar residues" evidence="2">
    <location>
        <begin position="502"/>
        <end position="513"/>
    </location>
</feature>
<evidence type="ECO:0000313" key="4">
    <source>
        <dbReference type="Proteomes" id="UP001295684"/>
    </source>
</evidence>
<name>A0AAD1UGI3_EUPCR</name>
<keyword evidence="4" id="KW-1185">Reference proteome</keyword>
<feature type="compositionally biased region" description="Basic and acidic residues" evidence="2">
    <location>
        <begin position="373"/>
        <end position="399"/>
    </location>
</feature>
<feature type="region of interest" description="Disordered" evidence="2">
    <location>
        <begin position="298"/>
        <end position="443"/>
    </location>
</feature>
<feature type="compositionally biased region" description="Basic and acidic residues" evidence="2">
    <location>
        <begin position="335"/>
        <end position="352"/>
    </location>
</feature>
<feature type="compositionally biased region" description="Polar residues" evidence="2">
    <location>
        <begin position="400"/>
        <end position="415"/>
    </location>
</feature>
<proteinExistence type="predicted"/>
<feature type="compositionally biased region" description="Polar residues" evidence="2">
    <location>
        <begin position="305"/>
        <end position="334"/>
    </location>
</feature>